<protein>
    <submittedName>
        <fullName evidence="1">Uncharacterized protein</fullName>
    </submittedName>
</protein>
<sequence length="75" mass="8584">MAKKRTIKCSKVYHHMNSVKPGQHFKEGKRYEIIMGRVLGAVAGYVVDAQGEQWTLERCEVGFKCAIAEFQGKYF</sequence>
<reference evidence="1 2" key="1">
    <citation type="submission" date="2019-05" db="EMBL/GenBank/DDBJ databases">
        <title>A quest of great importance - developing a broad spectrum Shigella ssp. and Escherichia coli phage collection.</title>
        <authorList>
            <person name="Kaczorowska J."/>
            <person name="Casey E."/>
            <person name="Neve H."/>
            <person name="Noben J.-P."/>
            <person name="Lugli G.A."/>
            <person name="Ventura M."/>
            <person name="van Sinderen D."/>
            <person name="Mahony J."/>
        </authorList>
    </citation>
    <scope>NUCLEOTIDE SEQUENCE [LARGE SCALE GENOMIC DNA]</scope>
    <source>
        <strain evidence="1 2">JK16</strain>
    </source>
</reference>
<keyword evidence="2" id="KW-1185">Reference proteome</keyword>
<name>A0A5B9MYB3_9CAUD</name>
<accession>A0A5B9MYB3</accession>
<evidence type="ECO:0000313" key="1">
    <source>
        <dbReference type="EMBL" id="QEG04973.1"/>
    </source>
</evidence>
<evidence type="ECO:0000313" key="2">
    <source>
        <dbReference type="Proteomes" id="UP000322913"/>
    </source>
</evidence>
<proteinExistence type="predicted"/>
<dbReference type="EMBL" id="MK962751">
    <property type="protein sequence ID" value="QEG04973.1"/>
    <property type="molecule type" value="Genomic_DNA"/>
</dbReference>
<gene>
    <name evidence="1" type="ORF">JK16_00018</name>
</gene>
<dbReference type="Proteomes" id="UP000322913">
    <property type="component" value="Segment"/>
</dbReference>
<organism evidence="1 2">
    <name type="scientific">Shigella phage JK16</name>
    <dbReference type="NCBI Taxonomy" id="2591057"/>
    <lineage>
        <taxon>Viruses</taxon>
        <taxon>Duplodnaviria</taxon>
        <taxon>Heunggongvirae</taxon>
        <taxon>Uroviricota</taxon>
        <taxon>Caudoviricetes</taxon>
        <taxon>Drexlerviridae</taxon>
        <taxon>Tempevirinae</taxon>
        <taxon>Warwickvirus</taxon>
        <taxon>Warwickvirus JK16</taxon>
    </lineage>
</organism>